<dbReference type="InterPro" id="IPR029060">
    <property type="entry name" value="PIN-like_dom_sf"/>
</dbReference>
<dbReference type="AlphaFoldDB" id="A0A2W4VWB1"/>
<evidence type="ECO:0000313" key="2">
    <source>
        <dbReference type="EMBL" id="PZO37134.1"/>
    </source>
</evidence>
<dbReference type="Pfam" id="PF01850">
    <property type="entry name" value="PIN"/>
    <property type="match status" value="1"/>
</dbReference>
<dbReference type="InterPro" id="IPR002716">
    <property type="entry name" value="PIN_dom"/>
</dbReference>
<reference evidence="2 3" key="2">
    <citation type="submission" date="2018-06" db="EMBL/GenBank/DDBJ databases">
        <title>Metagenomic assembly of (sub)arctic Cyanobacteria and their associated microbiome from non-axenic cultures.</title>
        <authorList>
            <person name="Baurain D."/>
        </authorList>
    </citation>
    <scope>NUCLEOTIDE SEQUENCE [LARGE SCALE GENOMIC DNA]</scope>
    <source>
        <strain evidence="2">ULC041bin1</strain>
    </source>
</reference>
<dbReference type="PANTHER" id="PTHR36173:SF2">
    <property type="entry name" value="RIBONUCLEASE VAPC16"/>
    <property type="match status" value="1"/>
</dbReference>
<reference evidence="3" key="1">
    <citation type="submission" date="2018-04" db="EMBL/GenBank/DDBJ databases">
        <authorList>
            <person name="Cornet L."/>
        </authorList>
    </citation>
    <scope>NUCLEOTIDE SEQUENCE [LARGE SCALE GENOMIC DNA]</scope>
</reference>
<dbReference type="SUPFAM" id="SSF88723">
    <property type="entry name" value="PIN domain-like"/>
    <property type="match status" value="1"/>
</dbReference>
<dbReference type="CDD" id="cd09872">
    <property type="entry name" value="PIN_Sll0205-like"/>
    <property type="match status" value="1"/>
</dbReference>
<evidence type="ECO:0000259" key="1">
    <source>
        <dbReference type="Pfam" id="PF01850"/>
    </source>
</evidence>
<protein>
    <submittedName>
        <fullName evidence="2">PIN domain nuclease</fullName>
    </submittedName>
</protein>
<accession>A0A2W4VWB1</accession>
<dbReference type="InterPro" id="IPR041705">
    <property type="entry name" value="PIN_Sll0205"/>
</dbReference>
<organism evidence="2 3">
    <name type="scientific">Shackletoniella antarctica</name>
    <dbReference type="NCBI Taxonomy" id="268115"/>
    <lineage>
        <taxon>Bacteria</taxon>
        <taxon>Bacillati</taxon>
        <taxon>Cyanobacteriota</taxon>
        <taxon>Cyanophyceae</taxon>
        <taxon>Oculatellales</taxon>
        <taxon>Oculatellaceae</taxon>
        <taxon>Shackletoniella</taxon>
    </lineage>
</organism>
<dbReference type="InterPro" id="IPR052919">
    <property type="entry name" value="TA_system_RNase"/>
</dbReference>
<evidence type="ECO:0000313" key="3">
    <source>
        <dbReference type="Proteomes" id="UP000249081"/>
    </source>
</evidence>
<dbReference type="PANTHER" id="PTHR36173">
    <property type="entry name" value="RIBONUCLEASE VAPC16-RELATED"/>
    <property type="match status" value="1"/>
</dbReference>
<dbReference type="EMBL" id="QBMN01000127">
    <property type="protein sequence ID" value="PZO37134.1"/>
    <property type="molecule type" value="Genomic_DNA"/>
</dbReference>
<dbReference type="Proteomes" id="UP000249081">
    <property type="component" value="Unassembled WGS sequence"/>
</dbReference>
<gene>
    <name evidence="2" type="ORF">DCF17_16305</name>
</gene>
<sequence length="128" mass="14927">MKLLLDTHTFMWWDSNPAKIPESTLNLLKEPDIQVFLSLASLWEIQIKSQLGKLTLRDNLADIVRQQQYENGIILLPIEFSHILALEQLPSHHRDPFDRLLIAQSQVEGAAIVTRDEFFQRYACQTIW</sequence>
<feature type="domain" description="PIN" evidence="1">
    <location>
        <begin position="4"/>
        <end position="123"/>
    </location>
</feature>
<name>A0A2W4VWB1_9CYAN</name>
<proteinExistence type="predicted"/>
<dbReference type="Gene3D" id="3.40.50.1010">
    <property type="entry name" value="5'-nuclease"/>
    <property type="match status" value="1"/>
</dbReference>
<comment type="caution">
    <text evidence="2">The sequence shown here is derived from an EMBL/GenBank/DDBJ whole genome shotgun (WGS) entry which is preliminary data.</text>
</comment>